<dbReference type="Pfam" id="PF04773">
    <property type="entry name" value="FecR"/>
    <property type="match status" value="1"/>
</dbReference>
<dbReference type="OrthoDB" id="1452822at2"/>
<dbReference type="STRING" id="536979.SAMN04488055_4864"/>
<dbReference type="PANTHER" id="PTHR30273">
    <property type="entry name" value="PERIPLASMIC SIGNAL SENSOR AND SIGMA FACTOR ACTIVATOR FECR-RELATED"/>
    <property type="match status" value="1"/>
</dbReference>
<dbReference type="PANTHER" id="PTHR30273:SF2">
    <property type="entry name" value="PROTEIN FECR"/>
    <property type="match status" value="1"/>
</dbReference>
<dbReference type="Proteomes" id="UP000185003">
    <property type="component" value="Unassembled WGS sequence"/>
</dbReference>
<reference evidence="4 5" key="1">
    <citation type="submission" date="2016-11" db="EMBL/GenBank/DDBJ databases">
        <authorList>
            <person name="Jaros S."/>
            <person name="Januszkiewicz K."/>
            <person name="Wedrychowicz H."/>
        </authorList>
    </citation>
    <scope>NUCLEOTIDE SEQUENCE [LARGE SCALE GENOMIC DNA]</scope>
    <source>
        <strain evidence="4 5">DSM 24787</strain>
    </source>
</reference>
<dbReference type="Pfam" id="PF16344">
    <property type="entry name" value="FecR_C"/>
    <property type="match status" value="1"/>
</dbReference>
<dbReference type="Gene3D" id="3.55.50.30">
    <property type="match status" value="1"/>
</dbReference>
<proteinExistence type="predicted"/>
<evidence type="ECO:0000256" key="1">
    <source>
        <dbReference type="SAM" id="Phobius"/>
    </source>
</evidence>
<dbReference type="Gene3D" id="2.60.120.1440">
    <property type="match status" value="1"/>
</dbReference>
<keyword evidence="1" id="KW-0472">Membrane</keyword>
<feature type="domain" description="Protein FecR C-terminal" evidence="3">
    <location>
        <begin position="256"/>
        <end position="323"/>
    </location>
</feature>
<protein>
    <submittedName>
        <fullName evidence="4">Ferric-dicitrate binding protein FerR, regulates iron transport through sigma-19</fullName>
    </submittedName>
</protein>
<evidence type="ECO:0000259" key="2">
    <source>
        <dbReference type="Pfam" id="PF04773"/>
    </source>
</evidence>
<feature type="domain" description="FecR protein" evidence="2">
    <location>
        <begin position="118"/>
        <end position="211"/>
    </location>
</feature>
<keyword evidence="1" id="KW-0812">Transmembrane</keyword>
<dbReference type="RefSeq" id="WP_074242150.1">
    <property type="nucleotide sequence ID" value="NZ_FSRA01000002.1"/>
</dbReference>
<dbReference type="InterPro" id="IPR032508">
    <property type="entry name" value="FecR_C"/>
</dbReference>
<keyword evidence="1" id="KW-1133">Transmembrane helix</keyword>
<keyword evidence="5" id="KW-1185">Reference proteome</keyword>
<dbReference type="InterPro" id="IPR006860">
    <property type="entry name" value="FecR"/>
</dbReference>
<name>A0A1N6K123_9BACT</name>
<dbReference type="EMBL" id="FSRA01000002">
    <property type="protein sequence ID" value="SIO50239.1"/>
    <property type="molecule type" value="Genomic_DNA"/>
</dbReference>
<evidence type="ECO:0000259" key="3">
    <source>
        <dbReference type="Pfam" id="PF16344"/>
    </source>
</evidence>
<dbReference type="GO" id="GO:0016989">
    <property type="term" value="F:sigma factor antagonist activity"/>
    <property type="evidence" value="ECO:0007669"/>
    <property type="project" value="TreeGrafter"/>
</dbReference>
<sequence length="328" mass="36401">MINNDHIDALIAREIAGDISTKEQATLQAWLQEDVANREYYTAMKQTWDLTADAFDDAPEPDLETNWQRFSHQMDTPAPLKVVRSSKQNNWWKLAAAAIIIVAAASLVFTMVNQGGTTVITADAGKKEVTLPDGSKVFLNRNSQISYKKGFAANHRLVQLEGEAFFDVKPDASNPFIVTAGASQTQVLGTSFVIKAYENKTIQLNVVTGKVAFSGKQGPKEALVLTAGHTAILQSNKEPKQIQNSDPNFMAWKENRLVFDNVPLFQTLSTLEEYFDVKFIVTDSSLLNIKYSLTGNDNPSLPRVLEVLSETMHITIKEESKGVYKVSR</sequence>
<dbReference type="AlphaFoldDB" id="A0A1N6K123"/>
<accession>A0A1N6K123</accession>
<dbReference type="PIRSF" id="PIRSF018266">
    <property type="entry name" value="FecR"/>
    <property type="match status" value="1"/>
</dbReference>
<evidence type="ECO:0000313" key="4">
    <source>
        <dbReference type="EMBL" id="SIO50239.1"/>
    </source>
</evidence>
<feature type="transmembrane region" description="Helical" evidence="1">
    <location>
        <begin position="91"/>
        <end position="112"/>
    </location>
</feature>
<organism evidence="4 5">
    <name type="scientific">Chitinophaga niabensis</name>
    <dbReference type="NCBI Taxonomy" id="536979"/>
    <lineage>
        <taxon>Bacteria</taxon>
        <taxon>Pseudomonadati</taxon>
        <taxon>Bacteroidota</taxon>
        <taxon>Chitinophagia</taxon>
        <taxon>Chitinophagales</taxon>
        <taxon>Chitinophagaceae</taxon>
        <taxon>Chitinophaga</taxon>
    </lineage>
</organism>
<evidence type="ECO:0000313" key="5">
    <source>
        <dbReference type="Proteomes" id="UP000185003"/>
    </source>
</evidence>
<dbReference type="InterPro" id="IPR012373">
    <property type="entry name" value="Ferrdict_sens_TM"/>
</dbReference>
<gene>
    <name evidence="4" type="ORF">SAMN04488055_4864</name>
</gene>